<dbReference type="OrthoDB" id="2565191at2759"/>
<protein>
    <submittedName>
        <fullName evidence="2">Uncharacterized protein</fullName>
    </submittedName>
</protein>
<dbReference type="EMBL" id="KL648632">
    <property type="protein sequence ID" value="KEY67085.1"/>
    <property type="molecule type" value="Genomic_DNA"/>
</dbReference>
<dbReference type="InterPro" id="IPR022793">
    <property type="entry name" value="Rrn10"/>
</dbReference>
<evidence type="ECO:0000313" key="2">
    <source>
        <dbReference type="EMBL" id="KEY67085.1"/>
    </source>
</evidence>
<dbReference type="AlphaFoldDB" id="A0A084AP56"/>
<feature type="region of interest" description="Disordered" evidence="1">
    <location>
        <begin position="180"/>
        <end position="226"/>
    </location>
</feature>
<name>A0A084AP56_STACB</name>
<accession>A0A084AP56</accession>
<gene>
    <name evidence="2" type="ORF">S7711_07060</name>
</gene>
<dbReference type="Proteomes" id="UP000028045">
    <property type="component" value="Unassembled WGS sequence"/>
</dbReference>
<dbReference type="PANTHER" id="PTHR28054">
    <property type="entry name" value="RNA POLYMERASE I-SPECIFIC TRANSCRIPTION INITIATION FACTOR RRN10"/>
    <property type="match status" value="1"/>
</dbReference>
<dbReference type="GO" id="GO:0006360">
    <property type="term" value="P:transcription by RNA polymerase I"/>
    <property type="evidence" value="ECO:0007669"/>
    <property type="project" value="InterPro"/>
</dbReference>
<reference evidence="2 3" key="1">
    <citation type="journal article" date="2014" name="BMC Genomics">
        <title>Comparative genome sequencing reveals chemotype-specific gene clusters in the toxigenic black mold Stachybotrys.</title>
        <authorList>
            <person name="Semeiks J."/>
            <person name="Borek D."/>
            <person name="Otwinowski Z."/>
            <person name="Grishin N.V."/>
        </authorList>
    </citation>
    <scope>NUCLEOTIDE SEQUENCE [LARGE SCALE GENOMIC DNA]</scope>
    <source>
        <strain evidence="3">CBS 109288 / IBT 7711</strain>
    </source>
</reference>
<dbReference type="HOGENOM" id="CLU_066274_0_0_1"/>
<keyword evidence="3" id="KW-1185">Reference proteome</keyword>
<organism evidence="2 3">
    <name type="scientific">Stachybotrys chartarum (strain CBS 109288 / IBT 7711)</name>
    <name type="common">Toxic black mold</name>
    <name type="synonym">Stilbospora chartarum</name>
    <dbReference type="NCBI Taxonomy" id="1280523"/>
    <lineage>
        <taxon>Eukaryota</taxon>
        <taxon>Fungi</taxon>
        <taxon>Dikarya</taxon>
        <taxon>Ascomycota</taxon>
        <taxon>Pezizomycotina</taxon>
        <taxon>Sordariomycetes</taxon>
        <taxon>Hypocreomycetidae</taxon>
        <taxon>Hypocreales</taxon>
        <taxon>Stachybotryaceae</taxon>
        <taxon>Stachybotrys</taxon>
    </lineage>
</organism>
<dbReference type="PANTHER" id="PTHR28054:SF1">
    <property type="entry name" value="RNA POLYMERASE I-SPECIFIC TRANSCRIPTION INITIATION FACTOR RRN10"/>
    <property type="match status" value="1"/>
</dbReference>
<sequence>MDDESLGSDDLLYARKETIVDELANIEGPDENDHRQWRGRRATIYDVVAGRAGNGRVIEDPAASSNYNKILNYSMRERPYAPEEVLFRGKHTPMRYEEYDIYHSHERDLPEGGRRILPDSDLLKAIHAYSSKFYEKTKDTALEGNVDECSMDETALIAFGILLEEAGKEVLGRRGDLVFTEPAVKQDSTSEDEGSQSDTKPERSCSRSRSPNRPSKRRRVDMEEGF</sequence>
<proteinExistence type="predicted"/>
<evidence type="ECO:0000313" key="3">
    <source>
        <dbReference type="Proteomes" id="UP000028045"/>
    </source>
</evidence>
<evidence type="ECO:0000256" key="1">
    <source>
        <dbReference type="SAM" id="MobiDB-lite"/>
    </source>
</evidence>